<dbReference type="OrthoDB" id="4907280at2759"/>
<evidence type="ECO:0000256" key="1">
    <source>
        <dbReference type="SAM" id="SignalP"/>
    </source>
</evidence>
<evidence type="ECO:0000313" key="3">
    <source>
        <dbReference type="Proteomes" id="UP000031192"/>
    </source>
</evidence>
<dbReference type="SUPFAM" id="SSF51695">
    <property type="entry name" value="PLC-like phosphodiesterases"/>
    <property type="match status" value="1"/>
</dbReference>
<accession>A0A0B4GMT9</accession>
<feature type="signal peptide" evidence="1">
    <location>
        <begin position="1"/>
        <end position="24"/>
    </location>
</feature>
<dbReference type="Gene3D" id="3.20.20.190">
    <property type="entry name" value="Phosphatidylinositol (PI) phosphodiesterase"/>
    <property type="match status" value="1"/>
</dbReference>
<dbReference type="EMBL" id="AZNH01000050">
    <property type="protein sequence ID" value="KID83918.1"/>
    <property type="molecule type" value="Genomic_DNA"/>
</dbReference>
<dbReference type="Proteomes" id="UP000031192">
    <property type="component" value="Unassembled WGS sequence"/>
</dbReference>
<dbReference type="InterPro" id="IPR017946">
    <property type="entry name" value="PLC-like_Pdiesterase_TIM-brl"/>
</dbReference>
<dbReference type="HOGENOM" id="CLU_059400_0_0_1"/>
<dbReference type="GO" id="GO:0008081">
    <property type="term" value="F:phosphoric diester hydrolase activity"/>
    <property type="evidence" value="ECO:0007669"/>
    <property type="project" value="InterPro"/>
</dbReference>
<gene>
    <name evidence="2" type="ORF">MGU_08790</name>
</gene>
<proteinExistence type="predicted"/>
<comment type="caution">
    <text evidence="2">The sequence shown here is derived from an EMBL/GenBank/DDBJ whole genome shotgun (WGS) entry which is preliminary data.</text>
</comment>
<feature type="chain" id="PRO_5002091952" evidence="1">
    <location>
        <begin position="25"/>
        <end position="311"/>
    </location>
</feature>
<sequence length="311" mass="34195">MKLLHHILVGILAAMTISQPLVQAAPAESISATTKPVVASGGQIAARQDQTRPFYAIAHRVLEESGVRDALKNGANAIEIDVTAWSSGWWADHDGLPTSAGDTAEKMFQTITAERRAGKNIVFVWLDLKNPDYETDPSAKTSIEGLRRLARDILQPAGVKVLYGFYKSTIGKRAYKSIRSDLNEHEALNVDAEVAVSEKELGDLPRGKRVYSKGFFDLALKLEGPFENLSKASKRGAFGKVFGWTLADHNDKTKVVRLINDAKVDGLIYGFKHTHYYDHKDTRGALEDIARAVQASGGYRMANTNDNPWSV</sequence>
<keyword evidence="1" id="KW-0732">Signal</keyword>
<protein>
    <submittedName>
        <fullName evidence="2">Phospholipase D</fullName>
    </submittedName>
</protein>
<name>A0A0B4GMT9_METGA</name>
<reference evidence="2 3" key="1">
    <citation type="journal article" date="2014" name="Proc. Natl. Acad. Sci. U.S.A.">
        <title>Trajectory and genomic determinants of fungal-pathogen speciation and host adaptation.</title>
        <authorList>
            <person name="Hu X."/>
            <person name="Xiao G."/>
            <person name="Zheng P."/>
            <person name="Shang Y."/>
            <person name="Su Y."/>
            <person name="Zhang X."/>
            <person name="Liu X."/>
            <person name="Zhan S."/>
            <person name="St Leger R.J."/>
            <person name="Wang C."/>
        </authorList>
    </citation>
    <scope>NUCLEOTIDE SEQUENCE [LARGE SCALE GENOMIC DNA]</scope>
    <source>
        <strain evidence="2 3">ARSEF 977</strain>
    </source>
</reference>
<evidence type="ECO:0000313" key="2">
    <source>
        <dbReference type="EMBL" id="KID83918.1"/>
    </source>
</evidence>
<keyword evidence="3" id="KW-1185">Reference proteome</keyword>
<dbReference type="GO" id="GO:0006629">
    <property type="term" value="P:lipid metabolic process"/>
    <property type="evidence" value="ECO:0007669"/>
    <property type="project" value="InterPro"/>
</dbReference>
<organism evidence="2 3">
    <name type="scientific">Metarhizium guizhouense (strain ARSEF 977)</name>
    <dbReference type="NCBI Taxonomy" id="1276136"/>
    <lineage>
        <taxon>Eukaryota</taxon>
        <taxon>Fungi</taxon>
        <taxon>Dikarya</taxon>
        <taxon>Ascomycota</taxon>
        <taxon>Pezizomycotina</taxon>
        <taxon>Sordariomycetes</taxon>
        <taxon>Hypocreomycetidae</taxon>
        <taxon>Hypocreales</taxon>
        <taxon>Clavicipitaceae</taxon>
        <taxon>Metarhizium</taxon>
    </lineage>
</organism>
<dbReference type="AlphaFoldDB" id="A0A0B4GMT9"/>